<dbReference type="InterPro" id="IPR046521">
    <property type="entry name" value="DUF6698"/>
</dbReference>
<keyword evidence="3" id="KW-1185">Reference proteome</keyword>
<sequence length="347" mass="39401">MILPQTLPMNGDPSHGPDSDQEHTRSRKRGQRSGSQKRKKRKKDQTSTTNPDTSRNSISSTISPSVDSGPEVLTKKQKKRPGGKNLEPSDLIEYGRRLVRTCYDPYNTISKIIERALLLEMRDEELLEDDVPSQTKIDDNEMDKYVQTAWQIILRYERPYALGFNKDGAVHALMIPEHSVKARTGGSLIWPREALSIKQLIRSQYLARLFLTGPSSVTLPTGYTPRGDCVADSIKVTQMTPELFAYIIVQIRFALCSVENWTQYDRDYDHRELYWTVVQFFYQFPEPGKKVLAYYDREIFSGVSSATKAGNAQDGSSERLVIPAIEKMQRELEARGGRVDSGSDAEQ</sequence>
<accession>A0AAD5URD7</accession>
<dbReference type="Proteomes" id="UP001212997">
    <property type="component" value="Unassembled WGS sequence"/>
</dbReference>
<reference evidence="2" key="1">
    <citation type="submission" date="2022-07" db="EMBL/GenBank/DDBJ databases">
        <title>Genome Sequence of Physisporinus lineatus.</title>
        <authorList>
            <person name="Buettner E."/>
        </authorList>
    </citation>
    <scope>NUCLEOTIDE SEQUENCE</scope>
    <source>
        <strain evidence="2">VT162</strain>
    </source>
</reference>
<dbReference type="AlphaFoldDB" id="A0AAD5URD7"/>
<evidence type="ECO:0000313" key="3">
    <source>
        <dbReference type="Proteomes" id="UP001212997"/>
    </source>
</evidence>
<dbReference type="Pfam" id="PF20414">
    <property type="entry name" value="DUF6698"/>
    <property type="match status" value="1"/>
</dbReference>
<evidence type="ECO:0000256" key="1">
    <source>
        <dbReference type="SAM" id="MobiDB-lite"/>
    </source>
</evidence>
<feature type="region of interest" description="Disordered" evidence="1">
    <location>
        <begin position="1"/>
        <end position="89"/>
    </location>
</feature>
<dbReference type="EMBL" id="JANAWD010000825">
    <property type="protein sequence ID" value="KAJ3475630.1"/>
    <property type="molecule type" value="Genomic_DNA"/>
</dbReference>
<feature type="compositionally biased region" description="Basic residues" evidence="1">
    <location>
        <begin position="25"/>
        <end position="43"/>
    </location>
</feature>
<name>A0AAD5URD7_9APHY</name>
<protein>
    <submittedName>
        <fullName evidence="2">Uncharacterized protein</fullName>
    </submittedName>
</protein>
<feature type="compositionally biased region" description="Low complexity" evidence="1">
    <location>
        <begin position="52"/>
        <end position="68"/>
    </location>
</feature>
<gene>
    <name evidence="2" type="ORF">NLI96_g11713</name>
</gene>
<organism evidence="2 3">
    <name type="scientific">Meripilus lineatus</name>
    <dbReference type="NCBI Taxonomy" id="2056292"/>
    <lineage>
        <taxon>Eukaryota</taxon>
        <taxon>Fungi</taxon>
        <taxon>Dikarya</taxon>
        <taxon>Basidiomycota</taxon>
        <taxon>Agaricomycotina</taxon>
        <taxon>Agaricomycetes</taxon>
        <taxon>Polyporales</taxon>
        <taxon>Meripilaceae</taxon>
        <taxon>Meripilus</taxon>
    </lineage>
</organism>
<proteinExistence type="predicted"/>
<feature type="compositionally biased region" description="Basic and acidic residues" evidence="1">
    <location>
        <begin position="15"/>
        <end position="24"/>
    </location>
</feature>
<evidence type="ECO:0000313" key="2">
    <source>
        <dbReference type="EMBL" id="KAJ3475630.1"/>
    </source>
</evidence>
<comment type="caution">
    <text evidence="2">The sequence shown here is derived from an EMBL/GenBank/DDBJ whole genome shotgun (WGS) entry which is preliminary data.</text>
</comment>